<name>A0A8K0XP02_9AGAR</name>
<dbReference type="GO" id="GO:0005737">
    <property type="term" value="C:cytoplasm"/>
    <property type="evidence" value="ECO:0007669"/>
    <property type="project" value="TreeGrafter"/>
</dbReference>
<keyword evidence="6" id="KW-1185">Reference proteome</keyword>
<protein>
    <submittedName>
        <fullName evidence="5">Indoleamine 2,3-dioxygenase</fullName>
    </submittedName>
</protein>
<dbReference type="Gene3D" id="1.20.58.480">
    <property type="match status" value="1"/>
</dbReference>
<gene>
    <name evidence="5" type="ORF">BXZ70DRAFT_1008989</name>
</gene>
<dbReference type="SUPFAM" id="SSF140959">
    <property type="entry name" value="Indolic compounds 2,3-dioxygenase-like"/>
    <property type="match status" value="1"/>
</dbReference>
<keyword evidence="3 4" id="KW-0408">Iron</keyword>
<organism evidence="5 6">
    <name type="scientific">Cristinia sonorae</name>
    <dbReference type="NCBI Taxonomy" id="1940300"/>
    <lineage>
        <taxon>Eukaryota</taxon>
        <taxon>Fungi</taxon>
        <taxon>Dikarya</taxon>
        <taxon>Basidiomycota</taxon>
        <taxon>Agaricomycotina</taxon>
        <taxon>Agaricomycetes</taxon>
        <taxon>Agaricomycetidae</taxon>
        <taxon>Agaricales</taxon>
        <taxon>Pleurotineae</taxon>
        <taxon>Stephanosporaceae</taxon>
        <taxon>Cristinia</taxon>
    </lineage>
</organism>
<evidence type="ECO:0000256" key="2">
    <source>
        <dbReference type="ARBA" id="ARBA00022723"/>
    </source>
</evidence>
<comment type="similarity">
    <text evidence="1">Belongs to the indoleamine 2,3-dioxygenase family.</text>
</comment>
<dbReference type="GO" id="GO:0034354">
    <property type="term" value="P:'de novo' NAD+ biosynthetic process from L-tryptophan"/>
    <property type="evidence" value="ECO:0007669"/>
    <property type="project" value="TreeGrafter"/>
</dbReference>
<dbReference type="GO" id="GO:0033754">
    <property type="term" value="F:indoleamine 2,3-dioxygenase activity"/>
    <property type="evidence" value="ECO:0007669"/>
    <property type="project" value="TreeGrafter"/>
</dbReference>
<proteinExistence type="inferred from homology"/>
<keyword evidence="2 4" id="KW-0479">Metal-binding</keyword>
<reference evidence="5" key="1">
    <citation type="journal article" date="2021" name="New Phytol.">
        <title>Evolutionary innovations through gain and loss of genes in the ectomycorrhizal Boletales.</title>
        <authorList>
            <person name="Wu G."/>
            <person name="Miyauchi S."/>
            <person name="Morin E."/>
            <person name="Kuo A."/>
            <person name="Drula E."/>
            <person name="Varga T."/>
            <person name="Kohler A."/>
            <person name="Feng B."/>
            <person name="Cao Y."/>
            <person name="Lipzen A."/>
            <person name="Daum C."/>
            <person name="Hundley H."/>
            <person name="Pangilinan J."/>
            <person name="Johnson J."/>
            <person name="Barry K."/>
            <person name="LaButti K."/>
            <person name="Ng V."/>
            <person name="Ahrendt S."/>
            <person name="Min B."/>
            <person name="Choi I.G."/>
            <person name="Park H."/>
            <person name="Plett J.M."/>
            <person name="Magnuson J."/>
            <person name="Spatafora J.W."/>
            <person name="Nagy L.G."/>
            <person name="Henrissat B."/>
            <person name="Grigoriev I.V."/>
            <person name="Yang Z.L."/>
            <person name="Xu J."/>
            <person name="Martin F.M."/>
        </authorList>
    </citation>
    <scope>NUCLEOTIDE SEQUENCE</scope>
    <source>
        <strain evidence="5">KKN 215</strain>
    </source>
</reference>
<dbReference type="PANTHER" id="PTHR28657:SF5">
    <property type="entry name" value="INDOLEAMINE 2,3-DIOXYGENASE"/>
    <property type="match status" value="1"/>
</dbReference>
<dbReference type="PANTHER" id="PTHR28657">
    <property type="entry name" value="INDOLEAMINE 2,3-DIOXYGENASE"/>
    <property type="match status" value="1"/>
</dbReference>
<dbReference type="InterPro" id="IPR037217">
    <property type="entry name" value="Trp/Indoleamine_2_3_dOase-like"/>
</dbReference>
<dbReference type="OrthoDB" id="540174at2759"/>
<accession>A0A8K0XP02</accession>
<keyword evidence="4" id="KW-0349">Heme</keyword>
<evidence type="ECO:0000313" key="5">
    <source>
        <dbReference type="EMBL" id="KAH8099588.1"/>
    </source>
</evidence>
<evidence type="ECO:0000256" key="3">
    <source>
        <dbReference type="ARBA" id="ARBA00023004"/>
    </source>
</evidence>
<dbReference type="GO" id="GO:0020037">
    <property type="term" value="F:heme binding"/>
    <property type="evidence" value="ECO:0007669"/>
    <property type="project" value="InterPro"/>
</dbReference>
<sequence>MNVIPSPLHMLQRAHSAFDMKTIERALNLTRPGGFVPQHYDVDPHTGFFPPQPLPRLPATHAIWEDALLKAQKCLFLAENQSEQALAMRQQGECWRDAIRSWPVLSAVSFNSDIRLLQRAHLVLAWILHFYTHSIPRTYSNAPLLIPRSIAIPLVAVSRELGIAPVLTFADTVLWNWDLVDPEHPLSVENIRTQNTFSHTETESAFYTVSAAVELKGVEMLQIIEAYMNLPNVTERASVVKIGRDLIALAKIVKELTEIFNTIRGKIDPETFYWMCRPWWEGAEVKGSQPGWIYEGVANSASLDLGGPSAGQSSVMHALDLFLDIDHKLAQKRQPAPTETNKKAEQGFMERMRRYMPGKHREYLARVGAVPCSVREVARTTPCLQEPYNEVVAALKHLRDVHIRIACLYIVNQSTKAPPPESGVPASEVRKAADGHARGTGGNPTTVLLKAGRDATHRAMLMDG</sequence>
<dbReference type="AlphaFoldDB" id="A0A8K0XP02"/>
<feature type="binding site" description="proximal binding residue" evidence="4">
    <location>
        <position position="402"/>
    </location>
    <ligand>
        <name>heme b</name>
        <dbReference type="ChEBI" id="CHEBI:60344"/>
    </ligand>
    <ligandPart>
        <name>Fe</name>
        <dbReference type="ChEBI" id="CHEBI:18248"/>
    </ligandPart>
</feature>
<dbReference type="Proteomes" id="UP000813824">
    <property type="component" value="Unassembled WGS sequence"/>
</dbReference>
<comment type="caution">
    <text evidence="5">The sequence shown here is derived from an EMBL/GenBank/DDBJ whole genome shotgun (WGS) entry which is preliminary data.</text>
</comment>
<dbReference type="GO" id="GO:0046872">
    <property type="term" value="F:metal ion binding"/>
    <property type="evidence" value="ECO:0007669"/>
    <property type="project" value="UniProtKB-KW"/>
</dbReference>
<dbReference type="EMBL" id="JAEVFJ010000019">
    <property type="protein sequence ID" value="KAH8099588.1"/>
    <property type="molecule type" value="Genomic_DNA"/>
</dbReference>
<dbReference type="Pfam" id="PF01231">
    <property type="entry name" value="IDO"/>
    <property type="match status" value="1"/>
</dbReference>
<evidence type="ECO:0000313" key="6">
    <source>
        <dbReference type="Proteomes" id="UP000813824"/>
    </source>
</evidence>
<dbReference type="GO" id="GO:0019441">
    <property type="term" value="P:L-tryptophan catabolic process to kynurenine"/>
    <property type="evidence" value="ECO:0007669"/>
    <property type="project" value="InterPro"/>
</dbReference>
<dbReference type="InterPro" id="IPR000898">
    <property type="entry name" value="Indolamine_dOase"/>
</dbReference>
<evidence type="ECO:0000256" key="1">
    <source>
        <dbReference type="ARBA" id="ARBA00007119"/>
    </source>
</evidence>
<evidence type="ECO:0000256" key="4">
    <source>
        <dbReference type="PIRSR" id="PIRSR600898-1"/>
    </source>
</evidence>